<dbReference type="GO" id="GO:0005576">
    <property type="term" value="C:extracellular region"/>
    <property type="evidence" value="ECO:0007669"/>
    <property type="project" value="InterPro"/>
</dbReference>
<dbReference type="Proteomes" id="UP000515163">
    <property type="component" value="Unplaced"/>
</dbReference>
<keyword evidence="2" id="KW-1185">Reference proteome</keyword>
<dbReference type="GO" id="GO:0007160">
    <property type="term" value="P:cell-matrix adhesion"/>
    <property type="evidence" value="ECO:0007669"/>
    <property type="project" value="InterPro"/>
</dbReference>
<dbReference type="GeneID" id="116299584"/>
<organism evidence="2 3">
    <name type="scientific">Actinia tenebrosa</name>
    <name type="common">Australian red waratah sea anemone</name>
    <dbReference type="NCBI Taxonomy" id="6105"/>
    <lineage>
        <taxon>Eukaryota</taxon>
        <taxon>Metazoa</taxon>
        <taxon>Cnidaria</taxon>
        <taxon>Anthozoa</taxon>
        <taxon>Hexacorallia</taxon>
        <taxon>Actiniaria</taxon>
        <taxon>Actiniidae</taxon>
        <taxon>Actinia</taxon>
    </lineage>
</organism>
<reference evidence="3" key="1">
    <citation type="submission" date="2025-08" db="UniProtKB">
        <authorList>
            <consortium name="RefSeq"/>
        </authorList>
    </citation>
    <scope>IDENTIFICATION</scope>
</reference>
<feature type="signal peptide" evidence="1">
    <location>
        <begin position="1"/>
        <end position="19"/>
    </location>
</feature>
<dbReference type="InParanoid" id="A0A6P8IE97"/>
<keyword evidence="1" id="KW-0732">Signal</keyword>
<dbReference type="PRINTS" id="PR00317">
    <property type="entry name" value="EPENDYMIN"/>
</dbReference>
<dbReference type="GO" id="GO:0005509">
    <property type="term" value="F:calcium ion binding"/>
    <property type="evidence" value="ECO:0007669"/>
    <property type="project" value="InterPro"/>
</dbReference>
<gene>
    <name evidence="3" type="primary">LOC116299584</name>
</gene>
<dbReference type="FunCoup" id="A0A6P8IE97">
    <property type="interactions" value="226"/>
</dbReference>
<feature type="chain" id="PRO_5027807341" evidence="1">
    <location>
        <begin position="20"/>
        <end position="201"/>
    </location>
</feature>
<evidence type="ECO:0000313" key="3">
    <source>
        <dbReference type="RefSeq" id="XP_031564115.1"/>
    </source>
</evidence>
<evidence type="ECO:0000313" key="2">
    <source>
        <dbReference type="Proteomes" id="UP000515163"/>
    </source>
</evidence>
<sequence length="201" mass="22566">MYTFAALLAFMAVLGIAHSSKPCKSPTMWEGEESLEIDTKALGVYFKVSYDAVNERVRALVQLDPAQHEYIILYNKHRLYSIVRSTGECKVSKYDKPFVPAQVPDNATFVGDAYFGLKNTGLSYKTYYGTFAAESSKGDYVLCVTDDACIPFFSKVTVKGMIIRESFYNVELGIKDPSVFTPPKSCKEGPVPQMFKDHPRY</sequence>
<protein>
    <submittedName>
        <fullName evidence="3">Mammalian ependymin-related protein 1-like</fullName>
    </submittedName>
</protein>
<evidence type="ECO:0000256" key="1">
    <source>
        <dbReference type="SAM" id="SignalP"/>
    </source>
</evidence>
<dbReference type="GO" id="GO:0005764">
    <property type="term" value="C:lysosome"/>
    <property type="evidence" value="ECO:0007669"/>
    <property type="project" value="TreeGrafter"/>
</dbReference>
<dbReference type="PANTHER" id="PTHR10697:SF1">
    <property type="entry name" value="MAMMALIAN EPENDYMIN-RELATED PROTEIN 1"/>
    <property type="match status" value="1"/>
</dbReference>
<dbReference type="Pfam" id="PF00811">
    <property type="entry name" value="Ependymin"/>
    <property type="match status" value="1"/>
</dbReference>
<proteinExistence type="predicted"/>
<dbReference type="OrthoDB" id="6084362at2759"/>
<dbReference type="KEGG" id="aten:116299584"/>
<accession>A0A6P8IE97</accession>
<name>A0A6P8IE97_ACTTE</name>
<dbReference type="AlphaFoldDB" id="A0A6P8IE97"/>
<dbReference type="InterPro" id="IPR001299">
    <property type="entry name" value="Ependymin"/>
</dbReference>
<dbReference type="PANTHER" id="PTHR10697">
    <property type="entry name" value="MAMMALIAN EPENDYMIN-RELATED PROTEIN 1"/>
    <property type="match status" value="1"/>
</dbReference>
<dbReference type="RefSeq" id="XP_031564115.1">
    <property type="nucleotide sequence ID" value="XM_031708255.1"/>
</dbReference>